<feature type="compositionally biased region" description="Low complexity" evidence="1">
    <location>
        <begin position="452"/>
        <end position="470"/>
    </location>
</feature>
<dbReference type="AlphaFoldDB" id="D2VBH9"/>
<sequence>MMNQFDSTIFIPTNNMMHNSDGSSTNSVLLGSSNNNSYLDPSLYRSSVVEGSQHIHIGHFASMPILLSLPSSDDTSSSDNLVASVDGMTCFLDQEYQDCKNRLLMQNFVLPRSSIALISHQHARKEVTSFIKVSKSISVLDKPSEELGVSKNEFSYLTDLWGQMFKLPQTMLKYSGKHDSFWRGSIFSNLYRFITRDFEHLFDENRDFQLTNQMEKTKFDGSFFIGLNHQRNKEIRELTRRVSQITSPKPMQQPNPLQIEQHFLNGTFLPFFCSRECNDINGNQFQAENELAIMLKAFLEAQYNFFQQSGAKPRKRFVTGITCVGPLVTCYVMRRFYTLVENYGEEVSKKSESVEPVYIMQSFETFNLSNYDDLLRCAKYMTGVRKFAEVFYNDIRNCLRHICGLPIIKTVTTTNNGNEQKGITPASNGSNISQQDGSSLQTLDTNMTLQTPQKAKVKQQQQVSSASPKSQSKEKVDLKRKQAPESSKVSERSVSIANQSQKKQKVEISPERSTKEVEAAQKDSLNTSGIEDLSQVSMVESGNGDDARVESGNSSDLDE</sequence>
<feature type="compositionally biased region" description="Polar residues" evidence="1">
    <location>
        <begin position="523"/>
        <end position="540"/>
    </location>
</feature>
<dbReference type="EMBL" id="GG738861">
    <property type="protein sequence ID" value="EFC45909.1"/>
    <property type="molecule type" value="Genomic_DNA"/>
</dbReference>
<keyword evidence="3" id="KW-1185">Reference proteome</keyword>
<dbReference type="RefSeq" id="XP_002678653.1">
    <property type="nucleotide sequence ID" value="XM_002678607.1"/>
</dbReference>
<feature type="region of interest" description="Disordered" evidence="1">
    <location>
        <begin position="414"/>
        <end position="438"/>
    </location>
</feature>
<proteinExistence type="predicted"/>
<dbReference type="Proteomes" id="UP000006671">
    <property type="component" value="Unassembled WGS sequence"/>
</dbReference>
<feature type="region of interest" description="Disordered" evidence="1">
    <location>
        <begin position="450"/>
        <end position="559"/>
    </location>
</feature>
<evidence type="ECO:0000256" key="1">
    <source>
        <dbReference type="SAM" id="MobiDB-lite"/>
    </source>
</evidence>
<dbReference type="KEGG" id="ngr:NAEGRDRAFT_48208"/>
<feature type="compositionally biased region" description="Polar residues" evidence="1">
    <location>
        <begin position="492"/>
        <end position="501"/>
    </location>
</feature>
<gene>
    <name evidence="2" type="ORF">NAEGRDRAFT_48208</name>
</gene>
<dbReference type="GeneID" id="8859021"/>
<dbReference type="VEuPathDB" id="AmoebaDB:NAEGRDRAFT_48208"/>
<organism evidence="3">
    <name type="scientific">Naegleria gruberi</name>
    <name type="common">Amoeba</name>
    <dbReference type="NCBI Taxonomy" id="5762"/>
    <lineage>
        <taxon>Eukaryota</taxon>
        <taxon>Discoba</taxon>
        <taxon>Heterolobosea</taxon>
        <taxon>Tetramitia</taxon>
        <taxon>Eutetramitia</taxon>
        <taxon>Vahlkampfiidae</taxon>
        <taxon>Naegleria</taxon>
    </lineage>
</organism>
<accession>D2VBH9</accession>
<protein>
    <submittedName>
        <fullName evidence="2">Predicted protein</fullName>
    </submittedName>
</protein>
<evidence type="ECO:0000313" key="3">
    <source>
        <dbReference type="Proteomes" id="UP000006671"/>
    </source>
</evidence>
<dbReference type="InParanoid" id="D2VBH9"/>
<feature type="compositionally biased region" description="Basic and acidic residues" evidence="1">
    <location>
        <begin position="471"/>
        <end position="491"/>
    </location>
</feature>
<evidence type="ECO:0000313" key="2">
    <source>
        <dbReference type="EMBL" id="EFC45909.1"/>
    </source>
</evidence>
<reference evidence="2 3" key="1">
    <citation type="journal article" date="2010" name="Cell">
        <title>The genome of Naegleria gruberi illuminates early eukaryotic versatility.</title>
        <authorList>
            <person name="Fritz-Laylin L.K."/>
            <person name="Prochnik S.E."/>
            <person name="Ginger M.L."/>
            <person name="Dacks J.B."/>
            <person name="Carpenter M.L."/>
            <person name="Field M.C."/>
            <person name="Kuo A."/>
            <person name="Paredez A."/>
            <person name="Chapman J."/>
            <person name="Pham J."/>
            <person name="Shu S."/>
            <person name="Neupane R."/>
            <person name="Cipriano M."/>
            <person name="Mancuso J."/>
            <person name="Tu H."/>
            <person name="Salamov A."/>
            <person name="Lindquist E."/>
            <person name="Shapiro H."/>
            <person name="Lucas S."/>
            <person name="Grigoriev I.V."/>
            <person name="Cande W.Z."/>
            <person name="Fulton C."/>
            <person name="Rokhsar D.S."/>
            <person name="Dawson S.C."/>
        </authorList>
    </citation>
    <scope>NUCLEOTIDE SEQUENCE [LARGE SCALE GENOMIC DNA]</scope>
    <source>
        <strain evidence="2 3">NEG-M</strain>
    </source>
</reference>
<name>D2VBH9_NAEGR</name>
<dbReference type="OrthoDB" id="10417257at2759"/>
<feature type="compositionally biased region" description="Basic and acidic residues" evidence="1">
    <location>
        <begin position="504"/>
        <end position="521"/>
    </location>
</feature>